<evidence type="ECO:0000313" key="2">
    <source>
        <dbReference type="Proteomes" id="UP000823674"/>
    </source>
</evidence>
<protein>
    <submittedName>
        <fullName evidence="1">Uncharacterized protein</fullName>
    </submittedName>
</protein>
<reference evidence="1 2" key="1">
    <citation type="submission" date="2021-03" db="EMBL/GenBank/DDBJ databases">
        <authorList>
            <person name="King G.J."/>
            <person name="Bancroft I."/>
            <person name="Baten A."/>
            <person name="Bloomfield J."/>
            <person name="Borpatragohain P."/>
            <person name="He Z."/>
            <person name="Irish N."/>
            <person name="Irwin J."/>
            <person name="Liu K."/>
            <person name="Mauleon R.P."/>
            <person name="Moore J."/>
            <person name="Morris R."/>
            <person name="Ostergaard L."/>
            <person name="Wang B."/>
            <person name="Wells R."/>
        </authorList>
    </citation>
    <scope>NUCLEOTIDE SEQUENCE [LARGE SCALE GENOMIC DNA]</scope>
    <source>
        <strain evidence="1">R-o-18</strain>
        <tissue evidence="1">Leaf</tissue>
    </source>
</reference>
<dbReference type="Proteomes" id="UP000823674">
    <property type="component" value="Chromosome A01"/>
</dbReference>
<evidence type="ECO:0000313" key="1">
    <source>
        <dbReference type="EMBL" id="KAG5415039.1"/>
    </source>
</evidence>
<gene>
    <name evidence="1" type="primary">A01g506650.1_BraROA</name>
    <name evidence="1" type="ORF">IGI04_002606</name>
</gene>
<accession>A0ABQ7NW05</accession>
<dbReference type="EMBL" id="JADBGQ010000001">
    <property type="protein sequence ID" value="KAG5415039.1"/>
    <property type="molecule type" value="Genomic_DNA"/>
</dbReference>
<proteinExistence type="predicted"/>
<feature type="non-terminal residue" evidence="1">
    <location>
        <position position="99"/>
    </location>
</feature>
<keyword evidence="2" id="KW-1185">Reference proteome</keyword>
<organism evidence="1 2">
    <name type="scientific">Brassica rapa subsp. trilocularis</name>
    <dbReference type="NCBI Taxonomy" id="1813537"/>
    <lineage>
        <taxon>Eukaryota</taxon>
        <taxon>Viridiplantae</taxon>
        <taxon>Streptophyta</taxon>
        <taxon>Embryophyta</taxon>
        <taxon>Tracheophyta</taxon>
        <taxon>Spermatophyta</taxon>
        <taxon>Magnoliopsida</taxon>
        <taxon>eudicotyledons</taxon>
        <taxon>Gunneridae</taxon>
        <taxon>Pentapetalae</taxon>
        <taxon>rosids</taxon>
        <taxon>malvids</taxon>
        <taxon>Brassicales</taxon>
        <taxon>Brassicaceae</taxon>
        <taxon>Brassiceae</taxon>
        <taxon>Brassica</taxon>
    </lineage>
</organism>
<name>A0ABQ7NW05_BRACM</name>
<comment type="caution">
    <text evidence="1">The sequence shown here is derived from an EMBL/GenBank/DDBJ whole genome shotgun (WGS) entry which is preliminary data.</text>
</comment>
<sequence>MLIVLTDEFLYSNEIERVVMTSKRLLSTRKANHIRRFRWNETVVSAFQLKDQLLSELYSRGHFPYEGTEKEVSTLKCLTNCSKVNVFAVDKFWCRAMYI</sequence>